<keyword evidence="3" id="KW-1185">Reference proteome</keyword>
<feature type="transmembrane region" description="Helical" evidence="1">
    <location>
        <begin position="20"/>
        <end position="40"/>
    </location>
</feature>
<evidence type="ECO:0000313" key="3">
    <source>
        <dbReference type="Proteomes" id="UP001320159"/>
    </source>
</evidence>
<dbReference type="InterPro" id="IPR009339">
    <property type="entry name" value="DUF998"/>
</dbReference>
<dbReference type="EMBL" id="PGCK01000007">
    <property type="protein sequence ID" value="MCD1295219.1"/>
    <property type="molecule type" value="Genomic_DNA"/>
</dbReference>
<keyword evidence="1" id="KW-0812">Transmembrane</keyword>
<dbReference type="Pfam" id="PF06197">
    <property type="entry name" value="DUF998"/>
    <property type="match status" value="1"/>
</dbReference>
<gene>
    <name evidence="2" type="ORF">CUJ83_09435</name>
</gene>
<feature type="transmembrane region" description="Helical" evidence="1">
    <location>
        <begin position="129"/>
        <end position="148"/>
    </location>
</feature>
<protein>
    <recommendedName>
        <fullName evidence="4">DUF998 domain-containing protein</fullName>
    </recommendedName>
</protein>
<proteinExistence type="predicted"/>
<organism evidence="2 3">
    <name type="scientific">Methanooceanicella nereidis</name>
    <dbReference type="NCBI Taxonomy" id="2052831"/>
    <lineage>
        <taxon>Archaea</taxon>
        <taxon>Methanobacteriati</taxon>
        <taxon>Methanobacteriota</taxon>
        <taxon>Stenosarchaea group</taxon>
        <taxon>Methanomicrobia</taxon>
        <taxon>Methanocellales</taxon>
        <taxon>Methanocellaceae</taxon>
        <taxon>Methanooceanicella</taxon>
    </lineage>
</organism>
<sequence length="214" mass="24133">MFSKQTREGGETIRQDITIIAGLAVFLIFSVFTLTSIALFPDGFSPFENWISDLGNSEYNPSGSMIFNIGCMITGISMALFFIGLKRHYTTEKNKRNMTLTLAMGLFSSFSLIMIGIFSEDYPQEHTLWSGIFFVALIIFMILANITLMKHKGFFKPIGYYAFVIIMLDLALIVTKVMGMKVPILEWLTVFASIIWILLLAYNIHIGKPSVHQA</sequence>
<feature type="transmembrane region" description="Helical" evidence="1">
    <location>
        <begin position="184"/>
        <end position="204"/>
    </location>
</feature>
<feature type="transmembrane region" description="Helical" evidence="1">
    <location>
        <begin position="65"/>
        <end position="85"/>
    </location>
</feature>
<dbReference type="Proteomes" id="UP001320159">
    <property type="component" value="Unassembled WGS sequence"/>
</dbReference>
<reference evidence="2 3" key="1">
    <citation type="submission" date="2017-11" db="EMBL/GenBank/DDBJ databases">
        <title>Isolation and Characterization of Family Methanocellaceae Species from Potential Methane Hydrate Area Offshore Southwestern Taiwan.</title>
        <authorList>
            <person name="Zhang W.-L."/>
            <person name="Chen W.-C."/>
            <person name="Lai M.-C."/>
            <person name="Chen S.-C."/>
        </authorList>
    </citation>
    <scope>NUCLEOTIDE SEQUENCE [LARGE SCALE GENOMIC DNA]</scope>
    <source>
        <strain evidence="2 3">CWC-04</strain>
    </source>
</reference>
<feature type="transmembrane region" description="Helical" evidence="1">
    <location>
        <begin position="97"/>
        <end position="117"/>
    </location>
</feature>
<keyword evidence="1" id="KW-1133">Transmembrane helix</keyword>
<name>A0AAP2RCW7_9EURY</name>
<dbReference type="AlphaFoldDB" id="A0AAP2RCW7"/>
<accession>A0AAP2RCW7</accession>
<evidence type="ECO:0000313" key="2">
    <source>
        <dbReference type="EMBL" id="MCD1295219.1"/>
    </source>
</evidence>
<feature type="transmembrane region" description="Helical" evidence="1">
    <location>
        <begin position="160"/>
        <end position="178"/>
    </location>
</feature>
<evidence type="ECO:0000256" key="1">
    <source>
        <dbReference type="SAM" id="Phobius"/>
    </source>
</evidence>
<evidence type="ECO:0008006" key="4">
    <source>
        <dbReference type="Google" id="ProtNLM"/>
    </source>
</evidence>
<comment type="caution">
    <text evidence="2">The sequence shown here is derived from an EMBL/GenBank/DDBJ whole genome shotgun (WGS) entry which is preliminary data.</text>
</comment>
<keyword evidence="1" id="KW-0472">Membrane</keyword>